<keyword evidence="1" id="KW-0831">Ubiquinone biosynthesis</keyword>
<comment type="subcellular location">
    <subcellularLocation>
        <location evidence="1">Cytoplasm</location>
    </subcellularLocation>
</comment>
<evidence type="ECO:0000313" key="3">
    <source>
        <dbReference type="EMBL" id="XBS69593.1"/>
    </source>
</evidence>
<organism evidence="3">
    <name type="scientific">Acerihabitans sp. KWT182</name>
    <dbReference type="NCBI Taxonomy" id="3157919"/>
    <lineage>
        <taxon>Bacteria</taxon>
        <taxon>Pseudomonadati</taxon>
        <taxon>Pseudomonadota</taxon>
        <taxon>Gammaproteobacteria</taxon>
        <taxon>Enterobacterales</taxon>
        <taxon>Pectobacteriaceae</taxon>
        <taxon>Acerihabitans</taxon>
    </lineage>
</organism>
<comment type="pathway">
    <text evidence="1">Cofactor biosynthesis; ubiquinone biosynthesis.</text>
</comment>
<feature type="domain" description="SCP2" evidence="2">
    <location>
        <begin position="15"/>
        <end position="112"/>
    </location>
</feature>
<dbReference type="HAMAP" id="MF_02215">
    <property type="entry name" value="UbiJ"/>
    <property type="match status" value="1"/>
</dbReference>
<dbReference type="Pfam" id="PF02036">
    <property type="entry name" value="SCP2"/>
    <property type="match status" value="1"/>
</dbReference>
<comment type="similarity">
    <text evidence="1">Belongs to the UbiJ family.</text>
</comment>
<evidence type="ECO:0000259" key="2">
    <source>
        <dbReference type="Pfam" id="PF02036"/>
    </source>
</evidence>
<dbReference type="GO" id="GO:0006744">
    <property type="term" value="P:ubiquinone biosynthetic process"/>
    <property type="evidence" value="ECO:0007669"/>
    <property type="project" value="UniProtKB-UniRule"/>
</dbReference>
<dbReference type="InterPro" id="IPR003033">
    <property type="entry name" value="SCP2_sterol-bd_dom"/>
</dbReference>
<dbReference type="GO" id="GO:0005737">
    <property type="term" value="C:cytoplasm"/>
    <property type="evidence" value="ECO:0007669"/>
    <property type="project" value="UniProtKB-SubCell"/>
</dbReference>
<sequence length="201" mass="22791">MLMLLIAATLEMALKRLVYQDQFMKTARQRLKGKTLRFELAELDSPIILVFGEAQADVLTSWDDPADCTVKTHFSAVPALRRRQQLSSLIKQGDLEVDGDIQLVQQFVALLDMAELDPAELLSPYLGDILAEGLTQRLAAHVDGVKRRWVDRQTQWGQAVTEEWRLSPSALELAWFNEEVNTLEQDEVALAARLEKMEVSR</sequence>
<dbReference type="SUPFAM" id="SSF55718">
    <property type="entry name" value="SCP-like"/>
    <property type="match status" value="1"/>
</dbReference>
<dbReference type="InterPro" id="IPR036527">
    <property type="entry name" value="SCP2_sterol-bd_dom_sf"/>
</dbReference>
<protein>
    <recommendedName>
        <fullName evidence="1">Ubiquinone biosynthesis accessory factor UbiJ</fullName>
    </recommendedName>
</protein>
<dbReference type="InterPro" id="IPR038989">
    <property type="entry name" value="UbiJ"/>
</dbReference>
<name>A0AAU7Q936_9GAMM</name>
<reference evidence="3" key="1">
    <citation type="submission" date="2024-06" db="EMBL/GenBank/DDBJ databases">
        <authorList>
            <person name="Coelho C."/>
            <person name="Bento M."/>
            <person name="Garcia E."/>
            <person name="Camelo A."/>
            <person name="Brandao I."/>
            <person name="Espirito Santo C."/>
            <person name="Trovao J."/>
            <person name="Verissimo A."/>
            <person name="Costa J."/>
            <person name="Tiago I."/>
        </authorList>
    </citation>
    <scope>NUCLEOTIDE SEQUENCE</scope>
    <source>
        <strain evidence="3">KWT182</strain>
    </source>
</reference>
<dbReference type="EMBL" id="CP157947">
    <property type="protein sequence ID" value="XBS69593.1"/>
    <property type="molecule type" value="Genomic_DNA"/>
</dbReference>
<dbReference type="AlphaFoldDB" id="A0AAU7Q936"/>
<comment type="function">
    <text evidence="1">Required for ubiquinone (coenzyme Q) biosynthesis. Binds hydrophobic ubiquinone biosynthetic intermediates via its SCP2 domain and is essential for the stability of the Ubi complex. May constitute a docking platform where Ubi enzymes assemble and access their SCP2-bound polyprenyl substrates.</text>
</comment>
<proteinExistence type="inferred from homology"/>
<dbReference type="PANTHER" id="PTHR38693">
    <property type="entry name" value="UBIQUINONE BIOSYNTHESIS PROTEIN UBIJ"/>
    <property type="match status" value="1"/>
</dbReference>
<dbReference type="PANTHER" id="PTHR38693:SF1">
    <property type="entry name" value="UBIQUINONE BIOSYNTHESIS ACCESSORY FACTOR UBIJ"/>
    <property type="match status" value="1"/>
</dbReference>
<gene>
    <name evidence="1" type="primary">ubiJ</name>
    <name evidence="3" type="ORF">ABK905_25210</name>
</gene>
<accession>A0AAU7Q936</accession>
<keyword evidence="1" id="KW-0963">Cytoplasm</keyword>
<evidence type="ECO:0000256" key="1">
    <source>
        <dbReference type="HAMAP-Rule" id="MF_02215"/>
    </source>
</evidence>